<reference evidence="3" key="2">
    <citation type="submission" date="2020-09" db="EMBL/GenBank/DDBJ databases">
        <authorList>
            <person name="Sun Q."/>
            <person name="Zhou Y."/>
        </authorList>
    </citation>
    <scope>NUCLEOTIDE SEQUENCE</scope>
    <source>
        <strain evidence="3">CGMCC 1.12726</strain>
    </source>
</reference>
<gene>
    <name evidence="3" type="ORF">GCM10010960_18880</name>
</gene>
<evidence type="ECO:0000256" key="1">
    <source>
        <dbReference type="SAM" id="MobiDB-lite"/>
    </source>
</evidence>
<protein>
    <recommendedName>
        <fullName evidence="5">Phosphate/phosphite/phosphonate ABC transporter substrate-binding protein</fullName>
    </recommendedName>
</protein>
<name>A0A917CVL1_9GAMM</name>
<proteinExistence type="predicted"/>
<dbReference type="AlphaFoldDB" id="A0A917CVL1"/>
<evidence type="ECO:0000313" key="4">
    <source>
        <dbReference type="Proteomes" id="UP000632858"/>
    </source>
</evidence>
<dbReference type="RefSeq" id="WP_188450150.1">
    <property type="nucleotide sequence ID" value="NZ_BMFO01000004.1"/>
</dbReference>
<evidence type="ECO:0008006" key="5">
    <source>
        <dbReference type="Google" id="ProtNLM"/>
    </source>
</evidence>
<evidence type="ECO:0000256" key="2">
    <source>
        <dbReference type="SAM" id="SignalP"/>
    </source>
</evidence>
<keyword evidence="2" id="KW-0732">Signal</keyword>
<accession>A0A917CVL1</accession>
<evidence type="ECO:0000313" key="3">
    <source>
        <dbReference type="EMBL" id="GGF97400.1"/>
    </source>
</evidence>
<dbReference type="Pfam" id="PF12974">
    <property type="entry name" value="Phosphonate-bd"/>
    <property type="match status" value="1"/>
</dbReference>
<dbReference type="Proteomes" id="UP000632858">
    <property type="component" value="Unassembled WGS sequence"/>
</dbReference>
<sequence>MLRKALILAGLSALSLSASAANYTVTVEPNYPASQAQEIYKPLMAYLGRATGHTFTLKTANNYHGYWRDILANAPVDFSFEEAHFADFRAQRQGFIPLVRVAEPTQFSLLVSPENTAGGTQGLMAGTIISMPSPSLGYLFLGELYPNPIAQPEIASSAQTLKDGVDAVFAQEAMAAMVPIYIAQQYPNLESVHLSRSLPGRSFSASGKVPATVRTAVTDAMLKLHENPNLIDVLTEIGTTQFVKTSAAEIAGNERMLRRVFGYPKTTPKPAAAPAPAASAKPAAAAAVKK</sequence>
<comment type="caution">
    <text evidence="3">The sequence shown here is derived from an EMBL/GenBank/DDBJ whole genome shotgun (WGS) entry which is preliminary data.</text>
</comment>
<feature type="region of interest" description="Disordered" evidence="1">
    <location>
        <begin position="267"/>
        <end position="290"/>
    </location>
</feature>
<feature type="chain" id="PRO_5037780394" description="Phosphate/phosphite/phosphonate ABC transporter substrate-binding protein" evidence="2">
    <location>
        <begin position="21"/>
        <end position="290"/>
    </location>
</feature>
<organism evidence="3 4">
    <name type="scientific">Arenimonas maotaiensis</name>
    <dbReference type="NCBI Taxonomy" id="1446479"/>
    <lineage>
        <taxon>Bacteria</taxon>
        <taxon>Pseudomonadati</taxon>
        <taxon>Pseudomonadota</taxon>
        <taxon>Gammaproteobacteria</taxon>
        <taxon>Lysobacterales</taxon>
        <taxon>Lysobacteraceae</taxon>
        <taxon>Arenimonas</taxon>
    </lineage>
</organism>
<reference evidence="3" key="1">
    <citation type="journal article" date="2014" name="Int. J. Syst. Evol. Microbiol.">
        <title>Complete genome sequence of Corynebacterium casei LMG S-19264T (=DSM 44701T), isolated from a smear-ripened cheese.</title>
        <authorList>
            <consortium name="US DOE Joint Genome Institute (JGI-PGF)"/>
            <person name="Walter F."/>
            <person name="Albersmeier A."/>
            <person name="Kalinowski J."/>
            <person name="Ruckert C."/>
        </authorList>
    </citation>
    <scope>NUCLEOTIDE SEQUENCE</scope>
    <source>
        <strain evidence="3">CGMCC 1.12726</strain>
    </source>
</reference>
<feature type="signal peptide" evidence="2">
    <location>
        <begin position="1"/>
        <end position="20"/>
    </location>
</feature>
<keyword evidence="4" id="KW-1185">Reference proteome</keyword>
<dbReference type="EMBL" id="BMFO01000004">
    <property type="protein sequence ID" value="GGF97400.1"/>
    <property type="molecule type" value="Genomic_DNA"/>
</dbReference>